<organism evidence="1 2">
    <name type="scientific">Smallanthus sonchifolius</name>
    <dbReference type="NCBI Taxonomy" id="185202"/>
    <lineage>
        <taxon>Eukaryota</taxon>
        <taxon>Viridiplantae</taxon>
        <taxon>Streptophyta</taxon>
        <taxon>Embryophyta</taxon>
        <taxon>Tracheophyta</taxon>
        <taxon>Spermatophyta</taxon>
        <taxon>Magnoliopsida</taxon>
        <taxon>eudicotyledons</taxon>
        <taxon>Gunneridae</taxon>
        <taxon>Pentapetalae</taxon>
        <taxon>asterids</taxon>
        <taxon>campanulids</taxon>
        <taxon>Asterales</taxon>
        <taxon>Asteraceae</taxon>
        <taxon>Asteroideae</taxon>
        <taxon>Heliantheae alliance</taxon>
        <taxon>Millerieae</taxon>
        <taxon>Smallanthus</taxon>
    </lineage>
</organism>
<dbReference type="EMBL" id="CM042033">
    <property type="protein sequence ID" value="KAI3774021.1"/>
    <property type="molecule type" value="Genomic_DNA"/>
</dbReference>
<keyword evidence="2" id="KW-1185">Reference proteome</keyword>
<name>A0ACB9FST3_9ASTR</name>
<dbReference type="Proteomes" id="UP001056120">
    <property type="component" value="Linkage Group LG16"/>
</dbReference>
<sequence length="132" mass="13920">MLSSSSEWSKYLSPGGYALDSEGDELGFVVGGPTHGPLSSDSEGVLMSPITLLPPAPPAPPAVVPVLPVVVPPHRGARTRLTAQKNVPIPRPRQQQPQYTFEVGGSSVQLMVFMLGQGPKSKPLLIQLAWSG</sequence>
<proteinExistence type="predicted"/>
<protein>
    <submittedName>
        <fullName evidence="1">Uncharacterized protein</fullName>
    </submittedName>
</protein>
<comment type="caution">
    <text evidence="1">The sequence shown here is derived from an EMBL/GenBank/DDBJ whole genome shotgun (WGS) entry which is preliminary data.</text>
</comment>
<reference evidence="2" key="1">
    <citation type="journal article" date="2022" name="Mol. Ecol. Resour.">
        <title>The genomes of chicory, endive, great burdock and yacon provide insights into Asteraceae palaeo-polyploidization history and plant inulin production.</title>
        <authorList>
            <person name="Fan W."/>
            <person name="Wang S."/>
            <person name="Wang H."/>
            <person name="Wang A."/>
            <person name="Jiang F."/>
            <person name="Liu H."/>
            <person name="Zhao H."/>
            <person name="Xu D."/>
            <person name="Zhang Y."/>
        </authorList>
    </citation>
    <scope>NUCLEOTIDE SEQUENCE [LARGE SCALE GENOMIC DNA]</scope>
    <source>
        <strain evidence="2">cv. Yunnan</strain>
    </source>
</reference>
<accession>A0ACB9FST3</accession>
<evidence type="ECO:0000313" key="1">
    <source>
        <dbReference type="EMBL" id="KAI3774021.1"/>
    </source>
</evidence>
<evidence type="ECO:0000313" key="2">
    <source>
        <dbReference type="Proteomes" id="UP001056120"/>
    </source>
</evidence>
<reference evidence="1 2" key="2">
    <citation type="journal article" date="2022" name="Mol. Ecol. Resour.">
        <title>The genomes of chicory, endive, great burdock and yacon provide insights into Asteraceae paleo-polyploidization history and plant inulin production.</title>
        <authorList>
            <person name="Fan W."/>
            <person name="Wang S."/>
            <person name="Wang H."/>
            <person name="Wang A."/>
            <person name="Jiang F."/>
            <person name="Liu H."/>
            <person name="Zhao H."/>
            <person name="Xu D."/>
            <person name="Zhang Y."/>
        </authorList>
    </citation>
    <scope>NUCLEOTIDE SEQUENCE [LARGE SCALE GENOMIC DNA]</scope>
    <source>
        <strain evidence="2">cv. Yunnan</strain>
        <tissue evidence="1">Leaves</tissue>
    </source>
</reference>
<gene>
    <name evidence="1" type="ORF">L1987_48563</name>
</gene>